<name>A0ABS5NX23_9BACI</name>
<sequence length="306" mass="34172">MRIEQLIYLIEIAKCGSISSAAEQLHISQPGISQAIDSLEEEMNTKLFLRSKRFGSQPTEDGKKAIKIAKEILGKFDELKEVSNAESEQLNGTLSFSVIPSVCMSVLPKTLAAYTSRFPLVNIELSVQGSLQIESDVLNGKIDIGIISNGNYEENNLEHSSKLSFEKLHDFKTFVCVGQRSPLSRNDSVSPEEILNYPIVIPSPDFKMYHKITALLRKYGEPNILLTTGNTEASKRIIAEGLGIGFYTDLELKNDPYVLTGKIIPLQIFGEEKKSVFGWVKLKDQYLSTTSREFIKVLKSTILVDF</sequence>
<reference evidence="6 7" key="1">
    <citation type="submission" date="2021-05" db="EMBL/GenBank/DDBJ databases">
        <title>Novel Bacillus species.</title>
        <authorList>
            <person name="Liu G."/>
        </authorList>
    </citation>
    <scope>NUCLEOTIDE SEQUENCE [LARGE SCALE GENOMIC DNA]</scope>
    <source>
        <strain evidence="6 7">FJAT-49705</strain>
    </source>
</reference>
<keyword evidence="7" id="KW-1185">Reference proteome</keyword>
<evidence type="ECO:0000256" key="3">
    <source>
        <dbReference type="ARBA" id="ARBA00023125"/>
    </source>
</evidence>
<dbReference type="EMBL" id="JAGYPM010000004">
    <property type="protein sequence ID" value="MBS4192387.1"/>
    <property type="molecule type" value="Genomic_DNA"/>
</dbReference>
<evidence type="ECO:0000259" key="5">
    <source>
        <dbReference type="PROSITE" id="PS50931"/>
    </source>
</evidence>
<evidence type="ECO:0000256" key="1">
    <source>
        <dbReference type="ARBA" id="ARBA00009437"/>
    </source>
</evidence>
<dbReference type="InterPro" id="IPR036390">
    <property type="entry name" value="WH_DNA-bd_sf"/>
</dbReference>
<dbReference type="PROSITE" id="PS50931">
    <property type="entry name" value="HTH_LYSR"/>
    <property type="match status" value="1"/>
</dbReference>
<keyword evidence="4" id="KW-0804">Transcription</keyword>
<dbReference type="Gene3D" id="1.10.10.10">
    <property type="entry name" value="Winged helix-like DNA-binding domain superfamily/Winged helix DNA-binding domain"/>
    <property type="match status" value="1"/>
</dbReference>
<dbReference type="PRINTS" id="PR00039">
    <property type="entry name" value="HTHLYSR"/>
</dbReference>
<dbReference type="Pfam" id="PF03466">
    <property type="entry name" value="LysR_substrate"/>
    <property type="match status" value="1"/>
</dbReference>
<dbReference type="InterPro" id="IPR050950">
    <property type="entry name" value="HTH-type_LysR_regulators"/>
</dbReference>
<organism evidence="6 7">
    <name type="scientific">Cytobacillus citreus</name>
    <dbReference type="NCBI Taxonomy" id="2833586"/>
    <lineage>
        <taxon>Bacteria</taxon>
        <taxon>Bacillati</taxon>
        <taxon>Bacillota</taxon>
        <taxon>Bacilli</taxon>
        <taxon>Bacillales</taxon>
        <taxon>Bacillaceae</taxon>
        <taxon>Cytobacillus</taxon>
    </lineage>
</organism>
<dbReference type="RefSeq" id="WP_213103797.1">
    <property type="nucleotide sequence ID" value="NZ_JAGYPM010000004.1"/>
</dbReference>
<feature type="domain" description="HTH lysR-type" evidence="5">
    <location>
        <begin position="1"/>
        <end position="59"/>
    </location>
</feature>
<evidence type="ECO:0000256" key="2">
    <source>
        <dbReference type="ARBA" id="ARBA00023015"/>
    </source>
</evidence>
<dbReference type="InterPro" id="IPR005119">
    <property type="entry name" value="LysR_subst-bd"/>
</dbReference>
<protein>
    <submittedName>
        <fullName evidence="6">LysR family transcriptional regulator</fullName>
    </submittedName>
</protein>
<dbReference type="PANTHER" id="PTHR30419:SF8">
    <property type="entry name" value="NITROGEN ASSIMILATION TRANSCRIPTIONAL ACTIVATOR-RELATED"/>
    <property type="match status" value="1"/>
</dbReference>
<dbReference type="Pfam" id="PF00126">
    <property type="entry name" value="HTH_1"/>
    <property type="match status" value="1"/>
</dbReference>
<comment type="caution">
    <text evidence="6">The sequence shown here is derived from an EMBL/GenBank/DDBJ whole genome shotgun (WGS) entry which is preliminary data.</text>
</comment>
<evidence type="ECO:0000313" key="6">
    <source>
        <dbReference type="EMBL" id="MBS4192387.1"/>
    </source>
</evidence>
<accession>A0ABS5NX23</accession>
<dbReference type="InterPro" id="IPR000847">
    <property type="entry name" value="LysR_HTH_N"/>
</dbReference>
<dbReference type="PANTHER" id="PTHR30419">
    <property type="entry name" value="HTH-TYPE TRANSCRIPTIONAL REGULATOR YBHD"/>
    <property type="match status" value="1"/>
</dbReference>
<gene>
    <name evidence="6" type="ORF">KHA94_19715</name>
</gene>
<keyword evidence="3" id="KW-0238">DNA-binding</keyword>
<dbReference type="InterPro" id="IPR036388">
    <property type="entry name" value="WH-like_DNA-bd_sf"/>
</dbReference>
<dbReference type="Gene3D" id="3.40.190.290">
    <property type="match status" value="1"/>
</dbReference>
<keyword evidence="2" id="KW-0805">Transcription regulation</keyword>
<proteinExistence type="inferred from homology"/>
<dbReference type="CDD" id="cd05466">
    <property type="entry name" value="PBP2_LTTR_substrate"/>
    <property type="match status" value="1"/>
</dbReference>
<evidence type="ECO:0000313" key="7">
    <source>
        <dbReference type="Proteomes" id="UP000681027"/>
    </source>
</evidence>
<evidence type="ECO:0000256" key="4">
    <source>
        <dbReference type="ARBA" id="ARBA00023163"/>
    </source>
</evidence>
<comment type="similarity">
    <text evidence="1">Belongs to the LysR transcriptional regulatory family.</text>
</comment>
<dbReference type="Proteomes" id="UP000681027">
    <property type="component" value="Unassembled WGS sequence"/>
</dbReference>
<dbReference type="SUPFAM" id="SSF46785">
    <property type="entry name" value="Winged helix' DNA-binding domain"/>
    <property type="match status" value="1"/>
</dbReference>
<dbReference type="SUPFAM" id="SSF53850">
    <property type="entry name" value="Periplasmic binding protein-like II"/>
    <property type="match status" value="1"/>
</dbReference>